<accession>A0A9P4VSU3</accession>
<evidence type="ECO:0000313" key="3">
    <source>
        <dbReference type="EMBL" id="KAF2842398.1"/>
    </source>
</evidence>
<feature type="region of interest" description="Disordered" evidence="1">
    <location>
        <begin position="187"/>
        <end position="210"/>
    </location>
</feature>
<feature type="region of interest" description="Disordered" evidence="1">
    <location>
        <begin position="137"/>
        <end position="173"/>
    </location>
</feature>
<keyword evidence="2" id="KW-0472">Membrane</keyword>
<evidence type="ECO:0000313" key="4">
    <source>
        <dbReference type="Proteomes" id="UP000799429"/>
    </source>
</evidence>
<gene>
    <name evidence="3" type="ORF">M501DRAFT_988621</name>
</gene>
<dbReference type="EMBL" id="MU006090">
    <property type="protein sequence ID" value="KAF2842398.1"/>
    <property type="molecule type" value="Genomic_DNA"/>
</dbReference>
<feature type="region of interest" description="Disordered" evidence="1">
    <location>
        <begin position="1"/>
        <end position="57"/>
    </location>
</feature>
<feature type="compositionally biased region" description="Low complexity" evidence="1">
    <location>
        <begin position="15"/>
        <end position="38"/>
    </location>
</feature>
<evidence type="ECO:0000256" key="1">
    <source>
        <dbReference type="SAM" id="MobiDB-lite"/>
    </source>
</evidence>
<feature type="compositionally biased region" description="Polar residues" evidence="1">
    <location>
        <begin position="237"/>
        <end position="257"/>
    </location>
</feature>
<dbReference type="Proteomes" id="UP000799429">
    <property type="component" value="Unassembled WGS sequence"/>
</dbReference>
<feature type="region of interest" description="Disordered" evidence="1">
    <location>
        <begin position="228"/>
        <end position="257"/>
    </location>
</feature>
<evidence type="ECO:0000256" key="2">
    <source>
        <dbReference type="SAM" id="Phobius"/>
    </source>
</evidence>
<reference evidence="3" key="1">
    <citation type="journal article" date="2020" name="Stud. Mycol.">
        <title>101 Dothideomycetes genomes: a test case for predicting lifestyles and emergence of pathogens.</title>
        <authorList>
            <person name="Haridas S."/>
            <person name="Albert R."/>
            <person name="Binder M."/>
            <person name="Bloem J."/>
            <person name="Labutti K."/>
            <person name="Salamov A."/>
            <person name="Andreopoulos B."/>
            <person name="Baker S."/>
            <person name="Barry K."/>
            <person name="Bills G."/>
            <person name="Bluhm B."/>
            <person name="Cannon C."/>
            <person name="Castanera R."/>
            <person name="Culley D."/>
            <person name="Daum C."/>
            <person name="Ezra D."/>
            <person name="Gonzalez J."/>
            <person name="Henrissat B."/>
            <person name="Kuo A."/>
            <person name="Liang C."/>
            <person name="Lipzen A."/>
            <person name="Lutzoni F."/>
            <person name="Magnuson J."/>
            <person name="Mondo S."/>
            <person name="Nolan M."/>
            <person name="Ohm R."/>
            <person name="Pangilinan J."/>
            <person name="Park H.-J."/>
            <person name="Ramirez L."/>
            <person name="Alfaro M."/>
            <person name="Sun H."/>
            <person name="Tritt A."/>
            <person name="Yoshinaga Y."/>
            <person name="Zwiers L.-H."/>
            <person name="Turgeon B."/>
            <person name="Goodwin S."/>
            <person name="Spatafora J."/>
            <person name="Crous P."/>
            <person name="Grigoriev I."/>
        </authorList>
    </citation>
    <scope>NUCLEOTIDE SEQUENCE</scope>
    <source>
        <strain evidence="3">CBS 101060</strain>
    </source>
</reference>
<protein>
    <submittedName>
        <fullName evidence="3">Uncharacterized protein</fullName>
    </submittedName>
</protein>
<organism evidence="3 4">
    <name type="scientific">Patellaria atrata CBS 101060</name>
    <dbReference type="NCBI Taxonomy" id="1346257"/>
    <lineage>
        <taxon>Eukaryota</taxon>
        <taxon>Fungi</taxon>
        <taxon>Dikarya</taxon>
        <taxon>Ascomycota</taxon>
        <taxon>Pezizomycotina</taxon>
        <taxon>Dothideomycetes</taxon>
        <taxon>Dothideomycetes incertae sedis</taxon>
        <taxon>Patellariales</taxon>
        <taxon>Patellariaceae</taxon>
        <taxon>Patellaria</taxon>
    </lineage>
</organism>
<dbReference type="AlphaFoldDB" id="A0A9P4VSU3"/>
<keyword evidence="2" id="KW-0812">Transmembrane</keyword>
<keyword evidence="4" id="KW-1185">Reference proteome</keyword>
<name>A0A9P4VSU3_9PEZI</name>
<feature type="region of interest" description="Disordered" evidence="1">
    <location>
        <begin position="289"/>
        <end position="329"/>
    </location>
</feature>
<sequence length="349" mass="36759">MAPKLLPRASSDEPTSTARLTGRTSTTSTEEPSTIATTDEAPTEPSPGASTAASTTDLTSTITSTSLSTSASFSTLTSTISSISASASASATETSKPSDRFSPAGIAGIIISGLLGLAFLLGIALIVLRKRHHRLKKKRHSTASTALLVPHDRRSSMQESRNSRESVSMYSRSRGRAGSDVVYIRAEHDEDAEEGERGRDGLVSGAARGRSRSRSISIADALVPVTVHPPLPEVDTSYRSPNNHHGNPSINTPVADSPSSVYSVHVSRSNTVAGTAYVDAEARPEIAERQSTAESVASSRRSRANSLSFNRYYSSGSGSGTVVREPVPALVRPEEVPLVRVSDSDEVGK</sequence>
<feature type="transmembrane region" description="Helical" evidence="2">
    <location>
        <begin position="104"/>
        <end position="128"/>
    </location>
</feature>
<proteinExistence type="predicted"/>
<keyword evidence="2" id="KW-1133">Transmembrane helix</keyword>
<comment type="caution">
    <text evidence="3">The sequence shown here is derived from an EMBL/GenBank/DDBJ whole genome shotgun (WGS) entry which is preliminary data.</text>
</comment>
<feature type="compositionally biased region" description="Low complexity" evidence="1">
    <location>
        <begin position="292"/>
        <end position="308"/>
    </location>
</feature>
<feature type="compositionally biased region" description="Basic and acidic residues" evidence="1">
    <location>
        <begin position="150"/>
        <end position="164"/>
    </location>
</feature>